<dbReference type="OrthoDB" id="9806411at2"/>
<dbReference type="AlphaFoldDB" id="A0A4U1BN25"/>
<feature type="region of interest" description="Disordered" evidence="6">
    <location>
        <begin position="188"/>
        <end position="207"/>
    </location>
</feature>
<evidence type="ECO:0000256" key="6">
    <source>
        <dbReference type="SAM" id="MobiDB-lite"/>
    </source>
</evidence>
<dbReference type="Gene3D" id="2.40.240.10">
    <property type="entry name" value="Ribosomal Protein L25, Chain P"/>
    <property type="match status" value="1"/>
</dbReference>
<reference evidence="9 10" key="1">
    <citation type="submission" date="2019-04" db="EMBL/GenBank/DDBJ databases">
        <authorList>
            <person name="Hwang J.C."/>
        </authorList>
    </citation>
    <scope>NUCLEOTIDE SEQUENCE [LARGE SCALE GENOMIC DNA]</scope>
    <source>
        <strain evidence="9 10">IMCC35002</strain>
    </source>
</reference>
<dbReference type="NCBIfam" id="NF004128">
    <property type="entry name" value="PRK05618.1-2"/>
    <property type="match status" value="1"/>
</dbReference>
<dbReference type="CDD" id="cd00495">
    <property type="entry name" value="Ribosomal_L25_TL5_CTC"/>
    <property type="match status" value="1"/>
</dbReference>
<evidence type="ECO:0000256" key="1">
    <source>
        <dbReference type="ARBA" id="ARBA00022730"/>
    </source>
</evidence>
<feature type="domain" description="Large ribosomal subunit protein bL25 L25" evidence="7">
    <location>
        <begin position="6"/>
        <end position="93"/>
    </location>
</feature>
<dbReference type="InterPro" id="IPR020930">
    <property type="entry name" value="Ribosomal_uL5_bac-type"/>
</dbReference>
<dbReference type="GO" id="GO:0006412">
    <property type="term" value="P:translation"/>
    <property type="evidence" value="ECO:0007669"/>
    <property type="project" value="UniProtKB-UniRule"/>
</dbReference>
<evidence type="ECO:0000256" key="2">
    <source>
        <dbReference type="ARBA" id="ARBA00022884"/>
    </source>
</evidence>
<dbReference type="HAMAP" id="MF_01336">
    <property type="entry name" value="Ribosomal_bL25"/>
    <property type="match status" value="1"/>
</dbReference>
<dbReference type="NCBIfam" id="NF004130">
    <property type="entry name" value="PRK05618.1-5"/>
    <property type="match status" value="1"/>
</dbReference>
<organism evidence="9 10">
    <name type="scientific">Ferrimonas aestuarii</name>
    <dbReference type="NCBI Taxonomy" id="2569539"/>
    <lineage>
        <taxon>Bacteria</taxon>
        <taxon>Pseudomonadati</taxon>
        <taxon>Pseudomonadota</taxon>
        <taxon>Gammaproteobacteria</taxon>
        <taxon>Alteromonadales</taxon>
        <taxon>Ferrimonadaceae</taxon>
        <taxon>Ferrimonas</taxon>
    </lineage>
</organism>
<keyword evidence="10" id="KW-1185">Reference proteome</keyword>
<name>A0A4U1BN25_9GAMM</name>
<evidence type="ECO:0000313" key="10">
    <source>
        <dbReference type="Proteomes" id="UP000305675"/>
    </source>
</evidence>
<evidence type="ECO:0000313" key="9">
    <source>
        <dbReference type="EMBL" id="TKB54791.1"/>
    </source>
</evidence>
<dbReference type="NCBIfam" id="NF004612">
    <property type="entry name" value="PRK05943.1"/>
    <property type="match status" value="1"/>
</dbReference>
<sequence>MTTISLEAQTRTEHGTGVSRRLRNQGLVPGVLYGGDQAAVSVALPHNQLIKAQEQEAFYSQVIQLSLDDKPIQVIVKALQRHPYKPKLLHIDLVRVTAGEAITATVPIHFLNEGQSVGEKAGGQVHHHLTELELRALPSKLPEFVDVDIANLAAGHTLHLSDLTLPEGTELVALGKGDEHNYSVVTIHPAKGGGDDDNSEETNQDSE</sequence>
<keyword evidence="1 5" id="KW-0699">rRNA-binding</keyword>
<dbReference type="InterPro" id="IPR020057">
    <property type="entry name" value="Ribosomal_bL25_b-dom"/>
</dbReference>
<evidence type="ECO:0000259" key="7">
    <source>
        <dbReference type="Pfam" id="PF01386"/>
    </source>
</evidence>
<dbReference type="PANTHER" id="PTHR33284:SF1">
    <property type="entry name" value="RIBOSOMAL PROTEIN L25_GLN-TRNA SYNTHETASE, ANTI-CODON-BINDING DOMAIN-CONTAINING PROTEIN"/>
    <property type="match status" value="1"/>
</dbReference>
<accession>A0A4U1BN25</accession>
<dbReference type="RefSeq" id="WP_136863592.1">
    <property type="nucleotide sequence ID" value="NZ_SWCJ01000007.1"/>
</dbReference>
<dbReference type="GO" id="GO:0008097">
    <property type="term" value="F:5S rRNA binding"/>
    <property type="evidence" value="ECO:0007669"/>
    <property type="project" value="InterPro"/>
</dbReference>
<comment type="function">
    <text evidence="5">This is one of the proteins that binds to the 5S RNA in the ribosome where it forms part of the central protuberance.</text>
</comment>
<evidence type="ECO:0000256" key="4">
    <source>
        <dbReference type="ARBA" id="ARBA00023274"/>
    </source>
</evidence>
<protein>
    <recommendedName>
        <fullName evidence="5">Large ribosomal subunit protein bL25</fullName>
    </recommendedName>
    <alternativeName>
        <fullName evidence="5">General stress protein CTC</fullName>
    </alternativeName>
</protein>
<keyword evidence="2 5" id="KW-0694">RNA-binding</keyword>
<dbReference type="FunFam" id="2.40.240.10:FF:000002">
    <property type="entry name" value="50S ribosomal protein L25"/>
    <property type="match status" value="1"/>
</dbReference>
<evidence type="ECO:0000259" key="8">
    <source>
        <dbReference type="Pfam" id="PF14693"/>
    </source>
</evidence>
<dbReference type="HAMAP" id="MF_01334">
    <property type="entry name" value="Ribosomal_bL25_CTC"/>
    <property type="match status" value="1"/>
</dbReference>
<comment type="similarity">
    <text evidence="5">Belongs to the bacterial ribosomal protein bL25 family. CTC subfamily.</text>
</comment>
<dbReference type="NCBIfam" id="TIGR00731">
    <property type="entry name" value="bL25_bact_ctc"/>
    <property type="match status" value="1"/>
</dbReference>
<dbReference type="Gene3D" id="2.170.120.20">
    <property type="entry name" value="Ribosomal protein L25, beta domain"/>
    <property type="match status" value="1"/>
</dbReference>
<dbReference type="Pfam" id="PF01386">
    <property type="entry name" value="Ribosomal_L25p"/>
    <property type="match status" value="1"/>
</dbReference>
<dbReference type="InterPro" id="IPR001021">
    <property type="entry name" value="Ribosomal_bL25_long"/>
</dbReference>
<dbReference type="GO" id="GO:0003735">
    <property type="term" value="F:structural constituent of ribosome"/>
    <property type="evidence" value="ECO:0007669"/>
    <property type="project" value="InterPro"/>
</dbReference>
<dbReference type="GO" id="GO:0022625">
    <property type="term" value="C:cytosolic large ribosomal subunit"/>
    <property type="evidence" value="ECO:0007669"/>
    <property type="project" value="TreeGrafter"/>
</dbReference>
<dbReference type="InterPro" id="IPR037121">
    <property type="entry name" value="Ribosomal_bL25_C"/>
</dbReference>
<feature type="compositionally biased region" description="Acidic residues" evidence="6">
    <location>
        <begin position="195"/>
        <end position="207"/>
    </location>
</feature>
<dbReference type="InterPro" id="IPR020056">
    <property type="entry name" value="Rbsml_bL25/Gln-tRNA_synth_N"/>
</dbReference>
<comment type="caution">
    <text evidence="9">The sequence shown here is derived from an EMBL/GenBank/DDBJ whole genome shotgun (WGS) entry which is preliminary data.</text>
</comment>
<keyword evidence="3 5" id="KW-0689">Ribosomal protein</keyword>
<dbReference type="SUPFAM" id="SSF50715">
    <property type="entry name" value="Ribosomal protein L25-like"/>
    <property type="match status" value="1"/>
</dbReference>
<dbReference type="PANTHER" id="PTHR33284">
    <property type="entry name" value="RIBOSOMAL PROTEIN L25/GLN-TRNA SYNTHETASE, ANTI-CODON-BINDING DOMAIN-CONTAINING PROTEIN"/>
    <property type="match status" value="1"/>
</dbReference>
<evidence type="ECO:0000256" key="3">
    <source>
        <dbReference type="ARBA" id="ARBA00022980"/>
    </source>
</evidence>
<proteinExistence type="inferred from homology"/>
<dbReference type="InterPro" id="IPR020055">
    <property type="entry name" value="Ribosomal_bL25_short"/>
</dbReference>
<dbReference type="Pfam" id="PF14693">
    <property type="entry name" value="Ribosomal_TL5_C"/>
    <property type="match status" value="1"/>
</dbReference>
<dbReference type="Proteomes" id="UP000305675">
    <property type="component" value="Unassembled WGS sequence"/>
</dbReference>
<feature type="domain" description="Large ribosomal subunit protein bL25 beta" evidence="8">
    <location>
        <begin position="102"/>
        <end position="190"/>
    </location>
</feature>
<gene>
    <name evidence="5" type="primary">rplY</name>
    <name evidence="5" type="synonym">ctc</name>
    <name evidence="9" type="ORF">FCL42_11635</name>
</gene>
<keyword evidence="4 5" id="KW-0687">Ribonucleoprotein</keyword>
<evidence type="ECO:0000256" key="5">
    <source>
        <dbReference type="HAMAP-Rule" id="MF_01334"/>
    </source>
</evidence>
<dbReference type="InterPro" id="IPR011035">
    <property type="entry name" value="Ribosomal_bL25/Gln-tRNA_synth"/>
</dbReference>
<dbReference type="EMBL" id="SWCJ01000007">
    <property type="protein sequence ID" value="TKB54791.1"/>
    <property type="molecule type" value="Genomic_DNA"/>
</dbReference>
<dbReference type="InterPro" id="IPR029751">
    <property type="entry name" value="Ribosomal_L25_dom"/>
</dbReference>
<comment type="subunit">
    <text evidence="5">Part of the 50S ribosomal subunit; part of the 5S rRNA/L5/L18/L25 subcomplex. Contacts the 5S rRNA. Binds to the 5S rRNA independently of L5 and L18.</text>
</comment>